<keyword evidence="5" id="KW-0496">Mitochondrion</keyword>
<dbReference type="Pfam" id="PF14943">
    <property type="entry name" value="MRP-S26"/>
    <property type="match status" value="1"/>
</dbReference>
<evidence type="ECO:0000256" key="8">
    <source>
        <dbReference type="ARBA" id="ARBA00035344"/>
    </source>
</evidence>
<dbReference type="PANTHER" id="PTHR21035:SF2">
    <property type="entry name" value="SMALL RIBOSOMAL SUBUNIT PROTEIN MS26"/>
    <property type="match status" value="1"/>
</dbReference>
<evidence type="ECO:0000256" key="5">
    <source>
        <dbReference type="ARBA" id="ARBA00023128"/>
    </source>
</evidence>
<keyword evidence="6" id="KW-0687">Ribonucleoprotein</keyword>
<protein>
    <recommendedName>
        <fullName evidence="7">Small ribosomal subunit protein mS26</fullName>
    </recommendedName>
    <alternativeName>
        <fullName evidence="8">28S ribosomal protein S26, mitochondrial</fullName>
    </alternativeName>
</protein>
<name>A0A9N6WRP3_9CRUS</name>
<evidence type="ECO:0000256" key="7">
    <source>
        <dbReference type="ARBA" id="ARBA00035138"/>
    </source>
</evidence>
<reference evidence="10" key="1">
    <citation type="submission" date="2021-04" db="EMBL/GenBank/DDBJ databases">
        <authorList>
            <person name="Cornetti L."/>
        </authorList>
    </citation>
    <scope>NUCLEOTIDE SEQUENCE</scope>
</reference>
<dbReference type="EMBL" id="OC989222">
    <property type="protein sequence ID" value="CAG4645877.1"/>
    <property type="molecule type" value="Genomic_DNA"/>
</dbReference>
<feature type="coiled-coil region" evidence="9">
    <location>
        <begin position="91"/>
        <end position="129"/>
    </location>
</feature>
<keyword evidence="9" id="KW-0175">Coiled coil</keyword>
<dbReference type="GO" id="GO:0005763">
    <property type="term" value="C:mitochondrial small ribosomal subunit"/>
    <property type="evidence" value="ECO:0007669"/>
    <property type="project" value="InterPro"/>
</dbReference>
<evidence type="ECO:0000313" key="10">
    <source>
        <dbReference type="EMBL" id="CAG4645877.1"/>
    </source>
</evidence>
<evidence type="ECO:0000256" key="9">
    <source>
        <dbReference type="SAM" id="Coils"/>
    </source>
</evidence>
<comment type="similarity">
    <text evidence="2">Belongs to the mitochondrion-specific ribosomal protein mS26 family.</text>
</comment>
<keyword evidence="3" id="KW-0809">Transit peptide</keyword>
<sequence length="211" mass="24928">MEFLKLLSTRTPSTTIVRNVLVWKRKPMHLPTAKSKLFRITQRIRRPDDERAETKRIIDNYNTQMKSIRLHFYKELLKKADTGEEGILQAKKDEEEHLRLLEENRIENEKAAQRREARLEAARQALQEKVIKTLSTKEAEEKQIIEKLEAIVREKKEMVATMIARENVEQAIEEALANPIDFDFAIDQNGYVYRGKETRLSEIPEDKRERL</sequence>
<evidence type="ECO:0000256" key="1">
    <source>
        <dbReference type="ARBA" id="ARBA00004173"/>
    </source>
</evidence>
<gene>
    <name evidence="10" type="primary">EOG090X0FQ9</name>
</gene>
<dbReference type="PANTHER" id="PTHR21035">
    <property type="entry name" value="28S RIBOSOMAL PROTEIN S26, MITOCHONDRIAL"/>
    <property type="match status" value="1"/>
</dbReference>
<evidence type="ECO:0000256" key="4">
    <source>
        <dbReference type="ARBA" id="ARBA00022980"/>
    </source>
</evidence>
<keyword evidence="4" id="KW-0689">Ribosomal protein</keyword>
<proteinExistence type="inferred from homology"/>
<evidence type="ECO:0000256" key="2">
    <source>
        <dbReference type="ARBA" id="ARBA00009672"/>
    </source>
</evidence>
<evidence type="ECO:0000256" key="3">
    <source>
        <dbReference type="ARBA" id="ARBA00022946"/>
    </source>
</evidence>
<dbReference type="InterPro" id="IPR026140">
    <property type="entry name" value="Ribosomal_mS26"/>
</dbReference>
<comment type="subcellular location">
    <subcellularLocation>
        <location evidence="1">Mitochondrion</location>
    </subcellularLocation>
</comment>
<accession>A0A9N6WRP3</accession>
<organism evidence="10">
    <name type="scientific">Lynceus sp. MCZ IZ 141354</name>
    <dbReference type="NCBI Taxonomy" id="1930659"/>
    <lineage>
        <taxon>Eukaryota</taxon>
        <taxon>Metazoa</taxon>
        <taxon>Ecdysozoa</taxon>
        <taxon>Arthropoda</taxon>
        <taxon>Crustacea</taxon>
        <taxon>Branchiopoda</taxon>
        <taxon>Diplostraca</taxon>
        <taxon>Laevicaudata</taxon>
        <taxon>Lynceidae</taxon>
        <taxon>Lynceus</taxon>
    </lineage>
</organism>
<dbReference type="AlphaFoldDB" id="A0A9N6WRP3"/>
<evidence type="ECO:0000256" key="6">
    <source>
        <dbReference type="ARBA" id="ARBA00023274"/>
    </source>
</evidence>